<dbReference type="InterPro" id="IPR036236">
    <property type="entry name" value="Znf_C2H2_sf"/>
</dbReference>
<dbReference type="SUPFAM" id="SSF52540">
    <property type="entry name" value="P-loop containing nucleoside triphosphate hydrolases"/>
    <property type="match status" value="1"/>
</dbReference>
<gene>
    <name evidence="9" type="ORF">ASPCADRAFT_400237</name>
</gene>
<accession>A0A1R3R9D2</accession>
<dbReference type="NCBIfam" id="TIGR00174">
    <property type="entry name" value="miaA"/>
    <property type="match status" value="1"/>
</dbReference>
<dbReference type="PROSITE" id="PS00028">
    <property type="entry name" value="ZINC_FINGER_C2H2_1"/>
    <property type="match status" value="1"/>
</dbReference>
<feature type="domain" description="C2H2-type" evidence="8">
    <location>
        <begin position="428"/>
        <end position="450"/>
    </location>
</feature>
<keyword evidence="5" id="KW-0819">tRNA processing</keyword>
<dbReference type="Pfam" id="PF12874">
    <property type="entry name" value="zf-met"/>
    <property type="match status" value="1"/>
</dbReference>
<proteinExistence type="inferred from homology"/>
<evidence type="ECO:0000256" key="5">
    <source>
        <dbReference type="RuleBase" id="RU003783"/>
    </source>
</evidence>
<dbReference type="InterPro" id="IPR027417">
    <property type="entry name" value="P-loop_NTPase"/>
</dbReference>
<sequence length="497" mass="56127">MLTCLRPFISLQRPSVMNPIIAVVGATGTGKSKLAVDLASRFNGEIINGDAMQMYRGLPIITNQIPVEERNGVPHHLISCVELEEQPWWVGRFRNESLRLIEEIHARGKVPVLVGGTHYYTQAVLFKDQLVGEDNAPGDVEDEAADRMAEDDDPKSSTKWPILDAPTEVVLQKLREVDPVMANRWHPNEARKIRRSLEIYFQTGRPASEVYAEQQRTKQAAMARDASLAGAGQLRFPTMVFWVHSEKETLTNRLDKRVDRMIEQGLMAEARHMSDYLRERKAQGISVDQTRGVWVSIGYKELAPYFEALYTGSVDEAGLETLRRSGVESIKTATRQYAVSQIKWIRNKLWKALADAGSTNRLYLLDSTNVDAWEQSITEPSERLVRALLNDEPTPDPKSLSELAKTVLSAKEARPQKDSASIAKCRTCDVCRKTMTGEEQWQIHVNGHAHRRALKSAAKRAARDDFLRRQQEKLKDIQEEDRGCAVEADMRPPSPFA</sequence>
<dbReference type="VEuPathDB" id="FungiDB:ASPCADRAFT_400237"/>
<dbReference type="Gene3D" id="3.40.50.300">
    <property type="entry name" value="P-loop containing nucleotide triphosphate hydrolases"/>
    <property type="match status" value="1"/>
</dbReference>
<evidence type="ECO:0000256" key="3">
    <source>
        <dbReference type="ARBA" id="ARBA00022741"/>
    </source>
</evidence>
<name>A0A1R3R9D2_ASPC5</name>
<dbReference type="HAMAP" id="MF_00185">
    <property type="entry name" value="IPP_trans"/>
    <property type="match status" value="1"/>
</dbReference>
<evidence type="ECO:0000256" key="1">
    <source>
        <dbReference type="ARBA" id="ARBA00005842"/>
    </source>
</evidence>
<keyword evidence="4 6" id="KW-0067">ATP-binding</keyword>
<evidence type="ECO:0000313" key="9">
    <source>
        <dbReference type="EMBL" id="OOF91086.1"/>
    </source>
</evidence>
<keyword evidence="2 6" id="KW-0808">Transferase</keyword>
<organism evidence="9 10">
    <name type="scientific">Aspergillus carbonarius (strain ITEM 5010)</name>
    <dbReference type="NCBI Taxonomy" id="602072"/>
    <lineage>
        <taxon>Eukaryota</taxon>
        <taxon>Fungi</taxon>
        <taxon>Dikarya</taxon>
        <taxon>Ascomycota</taxon>
        <taxon>Pezizomycotina</taxon>
        <taxon>Eurotiomycetes</taxon>
        <taxon>Eurotiomycetidae</taxon>
        <taxon>Eurotiales</taxon>
        <taxon>Aspergillaceae</taxon>
        <taxon>Aspergillus</taxon>
        <taxon>Aspergillus subgen. Circumdati</taxon>
    </lineage>
</organism>
<dbReference type="Pfam" id="PF01715">
    <property type="entry name" value="IPPT"/>
    <property type="match status" value="1"/>
</dbReference>
<evidence type="ECO:0000259" key="8">
    <source>
        <dbReference type="PROSITE" id="PS00028"/>
    </source>
</evidence>
<reference evidence="10" key="1">
    <citation type="journal article" date="2017" name="Genome Biol.">
        <title>Comparative genomics reveals high biological diversity and specific adaptations in the industrially and medically important fungal genus Aspergillus.</title>
        <authorList>
            <person name="de Vries R.P."/>
            <person name="Riley R."/>
            <person name="Wiebenga A."/>
            <person name="Aguilar-Osorio G."/>
            <person name="Amillis S."/>
            <person name="Uchima C.A."/>
            <person name="Anderluh G."/>
            <person name="Asadollahi M."/>
            <person name="Askin M."/>
            <person name="Barry K."/>
            <person name="Battaglia E."/>
            <person name="Bayram O."/>
            <person name="Benocci T."/>
            <person name="Braus-Stromeyer S.A."/>
            <person name="Caldana C."/>
            <person name="Canovas D."/>
            <person name="Cerqueira G.C."/>
            <person name="Chen F."/>
            <person name="Chen W."/>
            <person name="Choi C."/>
            <person name="Clum A."/>
            <person name="Dos Santos R.A."/>
            <person name="Damasio A.R."/>
            <person name="Diallinas G."/>
            <person name="Emri T."/>
            <person name="Fekete E."/>
            <person name="Flipphi M."/>
            <person name="Freyberg S."/>
            <person name="Gallo A."/>
            <person name="Gournas C."/>
            <person name="Habgood R."/>
            <person name="Hainaut M."/>
            <person name="Harispe M.L."/>
            <person name="Henrissat B."/>
            <person name="Hilden K.S."/>
            <person name="Hope R."/>
            <person name="Hossain A."/>
            <person name="Karabika E."/>
            <person name="Karaffa L."/>
            <person name="Karanyi Z."/>
            <person name="Krasevec N."/>
            <person name="Kuo A."/>
            <person name="Kusch H."/>
            <person name="LaButti K."/>
            <person name="Lagendijk E.L."/>
            <person name="Lapidus A."/>
            <person name="Levasseur A."/>
            <person name="Lindquist E."/>
            <person name="Lipzen A."/>
            <person name="Logrieco A.F."/>
            <person name="MacCabe A."/>
            <person name="Maekelae M.R."/>
            <person name="Malavazi I."/>
            <person name="Melin P."/>
            <person name="Meyer V."/>
            <person name="Mielnichuk N."/>
            <person name="Miskei M."/>
            <person name="Molnar A.P."/>
            <person name="Mule G."/>
            <person name="Ngan C.Y."/>
            <person name="Orejas M."/>
            <person name="Orosz E."/>
            <person name="Ouedraogo J.P."/>
            <person name="Overkamp K.M."/>
            <person name="Park H.-S."/>
            <person name="Perrone G."/>
            <person name="Piumi F."/>
            <person name="Punt P.J."/>
            <person name="Ram A.F."/>
            <person name="Ramon A."/>
            <person name="Rauscher S."/>
            <person name="Record E."/>
            <person name="Riano-Pachon D.M."/>
            <person name="Robert V."/>
            <person name="Roehrig J."/>
            <person name="Ruller R."/>
            <person name="Salamov A."/>
            <person name="Salih N.S."/>
            <person name="Samson R.A."/>
            <person name="Sandor E."/>
            <person name="Sanguinetti M."/>
            <person name="Schuetze T."/>
            <person name="Sepcic K."/>
            <person name="Shelest E."/>
            <person name="Sherlock G."/>
            <person name="Sophianopoulou V."/>
            <person name="Squina F.M."/>
            <person name="Sun H."/>
            <person name="Susca A."/>
            <person name="Todd R.B."/>
            <person name="Tsang A."/>
            <person name="Unkles S.E."/>
            <person name="van de Wiele N."/>
            <person name="van Rossen-Uffink D."/>
            <person name="Oliveira J.V."/>
            <person name="Vesth T.C."/>
            <person name="Visser J."/>
            <person name="Yu J.-H."/>
            <person name="Zhou M."/>
            <person name="Andersen M.R."/>
            <person name="Archer D.B."/>
            <person name="Baker S.E."/>
            <person name="Benoit I."/>
            <person name="Brakhage A.A."/>
            <person name="Braus G.H."/>
            <person name="Fischer R."/>
            <person name="Frisvad J.C."/>
            <person name="Goldman G.H."/>
            <person name="Houbraken J."/>
            <person name="Oakley B."/>
            <person name="Pocsi I."/>
            <person name="Scazzocchio C."/>
            <person name="Seiboth B."/>
            <person name="vanKuyk P.A."/>
            <person name="Wortman J."/>
            <person name="Dyer P.S."/>
            <person name="Grigoriev I.V."/>
        </authorList>
    </citation>
    <scope>NUCLEOTIDE SEQUENCE [LARGE SCALE GENOMIC DNA]</scope>
    <source>
        <strain evidence="10">ITEM 5010</strain>
    </source>
</reference>
<keyword evidence="10" id="KW-1185">Reference proteome</keyword>
<evidence type="ECO:0000256" key="6">
    <source>
        <dbReference type="RuleBase" id="RU003785"/>
    </source>
</evidence>
<dbReference type="STRING" id="602072.A0A1R3R9D2"/>
<dbReference type="PANTHER" id="PTHR11088:SF89">
    <property type="entry name" value="TRNA DIMETHYLALLYLTRANSFERASE"/>
    <property type="match status" value="1"/>
</dbReference>
<dbReference type="GO" id="GO:0006400">
    <property type="term" value="P:tRNA modification"/>
    <property type="evidence" value="ECO:0007669"/>
    <property type="project" value="TreeGrafter"/>
</dbReference>
<dbReference type="AlphaFoldDB" id="A0A1R3R9D2"/>
<dbReference type="PANTHER" id="PTHR11088">
    <property type="entry name" value="TRNA DIMETHYLALLYLTRANSFERASE"/>
    <property type="match status" value="1"/>
</dbReference>
<dbReference type="InterPro" id="IPR018022">
    <property type="entry name" value="IPT"/>
</dbReference>
<keyword evidence="3 6" id="KW-0547">Nucleotide-binding</keyword>
<dbReference type="EC" id="2.5.1.75" evidence="5"/>
<dbReference type="OrthoDB" id="775260at2759"/>
<dbReference type="SUPFAM" id="SSF57667">
    <property type="entry name" value="beta-beta-alpha zinc fingers"/>
    <property type="match status" value="1"/>
</dbReference>
<dbReference type="InterPro" id="IPR039657">
    <property type="entry name" value="Dimethylallyltransferase"/>
</dbReference>
<dbReference type="OMA" id="WGLHLKS"/>
<evidence type="ECO:0000256" key="2">
    <source>
        <dbReference type="ARBA" id="ARBA00022679"/>
    </source>
</evidence>
<dbReference type="Gene3D" id="1.10.20.140">
    <property type="match status" value="1"/>
</dbReference>
<dbReference type="Gene3D" id="3.30.160.60">
    <property type="entry name" value="Classic Zinc Finger"/>
    <property type="match status" value="1"/>
</dbReference>
<comment type="catalytic activity">
    <reaction evidence="5">
        <text>adenosine(37) in tRNA + dimethylallyl diphosphate = N(6)-dimethylallyladenosine(37) in tRNA + diphosphate</text>
        <dbReference type="Rhea" id="RHEA:26482"/>
        <dbReference type="Rhea" id="RHEA-COMP:10162"/>
        <dbReference type="Rhea" id="RHEA-COMP:10375"/>
        <dbReference type="ChEBI" id="CHEBI:33019"/>
        <dbReference type="ChEBI" id="CHEBI:57623"/>
        <dbReference type="ChEBI" id="CHEBI:74411"/>
        <dbReference type="ChEBI" id="CHEBI:74415"/>
        <dbReference type="EC" id="2.5.1.75"/>
    </reaction>
</comment>
<protein>
    <recommendedName>
        <fullName evidence="5">tRNA dimethylallyltransferase</fullName>
        <ecNumber evidence="5">2.5.1.75</ecNumber>
    </recommendedName>
</protein>
<dbReference type="EMBL" id="KV907512">
    <property type="protein sequence ID" value="OOF91086.1"/>
    <property type="molecule type" value="Genomic_DNA"/>
</dbReference>
<feature type="compositionally biased region" description="Acidic residues" evidence="7">
    <location>
        <begin position="139"/>
        <end position="153"/>
    </location>
</feature>
<evidence type="ECO:0000256" key="4">
    <source>
        <dbReference type="ARBA" id="ARBA00022840"/>
    </source>
</evidence>
<dbReference type="FunFam" id="1.10.20.140:FF:000003">
    <property type="entry name" value="tRNA dimethylallyltransferase"/>
    <property type="match status" value="1"/>
</dbReference>
<feature type="region of interest" description="Disordered" evidence="7">
    <location>
        <begin position="135"/>
        <end position="160"/>
    </location>
</feature>
<dbReference type="GO" id="GO:0052381">
    <property type="term" value="F:tRNA dimethylallyltransferase activity"/>
    <property type="evidence" value="ECO:0007669"/>
    <property type="project" value="UniProtKB-EC"/>
</dbReference>
<evidence type="ECO:0000313" key="10">
    <source>
        <dbReference type="Proteomes" id="UP000188318"/>
    </source>
</evidence>
<feature type="compositionally biased region" description="Basic and acidic residues" evidence="7">
    <location>
        <begin position="477"/>
        <end position="490"/>
    </location>
</feature>
<dbReference type="InterPro" id="IPR030666">
    <property type="entry name" value="IPP_transferase_euk"/>
</dbReference>
<dbReference type="GO" id="GO:0005739">
    <property type="term" value="C:mitochondrion"/>
    <property type="evidence" value="ECO:0007669"/>
    <property type="project" value="TreeGrafter"/>
</dbReference>
<comment type="similarity">
    <text evidence="1 6">Belongs to the IPP transferase family.</text>
</comment>
<dbReference type="Proteomes" id="UP000188318">
    <property type="component" value="Unassembled WGS sequence"/>
</dbReference>
<dbReference type="InterPro" id="IPR013087">
    <property type="entry name" value="Znf_C2H2_type"/>
</dbReference>
<dbReference type="PIRSF" id="PIRSF039110">
    <property type="entry name" value="IPP_transferase"/>
    <property type="match status" value="1"/>
</dbReference>
<dbReference type="GO" id="GO:0005524">
    <property type="term" value="F:ATP binding"/>
    <property type="evidence" value="ECO:0007669"/>
    <property type="project" value="UniProtKB-KW"/>
</dbReference>
<feature type="region of interest" description="Disordered" evidence="7">
    <location>
        <begin position="477"/>
        <end position="497"/>
    </location>
</feature>
<evidence type="ECO:0000256" key="7">
    <source>
        <dbReference type="SAM" id="MobiDB-lite"/>
    </source>
</evidence>